<dbReference type="RefSeq" id="WP_289166168.1">
    <property type="nucleotide sequence ID" value="NZ_JASZZN010000021.1"/>
</dbReference>
<dbReference type="InterPro" id="IPR016181">
    <property type="entry name" value="Acyl_CoA_acyltransferase"/>
</dbReference>
<gene>
    <name evidence="3" type="ORF">QTN89_23100</name>
</gene>
<dbReference type="Gene3D" id="3.40.630.30">
    <property type="match status" value="1"/>
</dbReference>
<feature type="region of interest" description="Disordered" evidence="1">
    <location>
        <begin position="1"/>
        <end position="24"/>
    </location>
</feature>
<dbReference type="EMBL" id="JASZZN010000021">
    <property type="protein sequence ID" value="MDM4018358.1"/>
    <property type="molecule type" value="Genomic_DNA"/>
</dbReference>
<dbReference type="Pfam" id="PF21926">
    <property type="entry name" value="FeeM"/>
    <property type="match status" value="1"/>
</dbReference>
<protein>
    <recommendedName>
        <fullName evidence="2">N-acyl amino acid synthase FeeM catalytic core domain-containing protein</fullName>
    </recommendedName>
</protein>
<feature type="domain" description="N-acyl amino acid synthase FeeM catalytic core" evidence="2">
    <location>
        <begin position="98"/>
        <end position="170"/>
    </location>
</feature>
<dbReference type="Proteomes" id="UP001239462">
    <property type="component" value="Unassembled WGS sequence"/>
</dbReference>
<reference evidence="3 4" key="1">
    <citation type="submission" date="2023-06" db="EMBL/GenBank/DDBJ databases">
        <title>Roseiconus lacunae JC819 isolated from Gulf of Mannar region, Tamil Nadu.</title>
        <authorList>
            <person name="Pk S."/>
            <person name="Ch S."/>
            <person name="Ch V.R."/>
        </authorList>
    </citation>
    <scope>NUCLEOTIDE SEQUENCE [LARGE SCALE GENOMIC DNA]</scope>
    <source>
        <strain evidence="3 4">JC819</strain>
    </source>
</reference>
<evidence type="ECO:0000259" key="2">
    <source>
        <dbReference type="Pfam" id="PF21926"/>
    </source>
</evidence>
<evidence type="ECO:0000313" key="4">
    <source>
        <dbReference type="Proteomes" id="UP001239462"/>
    </source>
</evidence>
<dbReference type="SUPFAM" id="SSF55729">
    <property type="entry name" value="Acyl-CoA N-acyltransferases (Nat)"/>
    <property type="match status" value="1"/>
</dbReference>
<comment type="caution">
    <text evidence="3">The sequence shown here is derived from an EMBL/GenBank/DDBJ whole genome shotgun (WGS) entry which is preliminary data.</text>
</comment>
<name>A0ABT7PPC1_9BACT</name>
<evidence type="ECO:0000256" key="1">
    <source>
        <dbReference type="SAM" id="MobiDB-lite"/>
    </source>
</evidence>
<proteinExistence type="predicted"/>
<accession>A0ABT7PPC1</accession>
<evidence type="ECO:0000313" key="3">
    <source>
        <dbReference type="EMBL" id="MDM4018358.1"/>
    </source>
</evidence>
<sequence length="187" mass="20946">MNEPSEEDILRTSPTTSTGAEPAESTDWTAISINAYQNQSLSADVFGRRLDGQSTRPHRRDDATCGGICGTVTLLVPKAEDMTTGRITRLAIDHPDQRLASSPLAYRRVFLEMTSYLHQVAREYQLTHLEAFVHPRHAKLYRRVFNATPIGKPFACEDVAGAPAQLMKADIQHPKTFHRRLRARYAG</sequence>
<keyword evidence="4" id="KW-1185">Reference proteome</keyword>
<dbReference type="InterPro" id="IPR054597">
    <property type="entry name" value="FeeM_cat"/>
</dbReference>
<organism evidence="3 4">
    <name type="scientific">Roseiconus lacunae</name>
    <dbReference type="NCBI Taxonomy" id="2605694"/>
    <lineage>
        <taxon>Bacteria</taxon>
        <taxon>Pseudomonadati</taxon>
        <taxon>Planctomycetota</taxon>
        <taxon>Planctomycetia</taxon>
        <taxon>Pirellulales</taxon>
        <taxon>Pirellulaceae</taxon>
        <taxon>Roseiconus</taxon>
    </lineage>
</organism>